<evidence type="ECO:0000313" key="5">
    <source>
        <dbReference type="Proteomes" id="UP000193411"/>
    </source>
</evidence>
<dbReference type="InterPro" id="IPR011989">
    <property type="entry name" value="ARM-like"/>
</dbReference>
<evidence type="ECO:0000259" key="3">
    <source>
        <dbReference type="Pfam" id="PF07814"/>
    </source>
</evidence>
<comment type="similarity">
    <text evidence="1">Belongs to the WAPL family.</text>
</comment>
<name>A0A1Y2HW63_9FUNG</name>
<dbReference type="OrthoDB" id="78088at2759"/>
<dbReference type="PANTHER" id="PTHR22100">
    <property type="entry name" value="WINGS APART-LIKE PROTEIN HOMOLOG"/>
    <property type="match status" value="1"/>
</dbReference>
<feature type="region of interest" description="Disordered" evidence="2">
    <location>
        <begin position="1"/>
        <end position="37"/>
    </location>
</feature>
<dbReference type="EMBL" id="MCFL01000007">
    <property type="protein sequence ID" value="ORZ38759.1"/>
    <property type="molecule type" value="Genomic_DNA"/>
</dbReference>
<dbReference type="PANTHER" id="PTHR22100:SF13">
    <property type="entry name" value="WINGS APART-LIKE PROTEIN HOMOLOG"/>
    <property type="match status" value="1"/>
</dbReference>
<proteinExistence type="inferred from homology"/>
<protein>
    <recommendedName>
        <fullName evidence="3">Wings apart-like protein C-terminal domain-containing protein</fullName>
    </recommendedName>
</protein>
<comment type="caution">
    <text evidence="4">The sequence shown here is derived from an EMBL/GenBank/DDBJ whole genome shotgun (WGS) entry which is preliminary data.</text>
</comment>
<gene>
    <name evidence="4" type="ORF">BCR44DRAFT_1281277</name>
</gene>
<dbReference type="Proteomes" id="UP000193411">
    <property type="component" value="Unassembled WGS sequence"/>
</dbReference>
<evidence type="ECO:0000256" key="2">
    <source>
        <dbReference type="SAM" id="MobiDB-lite"/>
    </source>
</evidence>
<dbReference type="AlphaFoldDB" id="A0A1Y2HW63"/>
<dbReference type="InterPro" id="IPR039874">
    <property type="entry name" value="WAPL"/>
</dbReference>
<dbReference type="InterPro" id="IPR022771">
    <property type="entry name" value="WAPL_C"/>
</dbReference>
<evidence type="ECO:0000256" key="1">
    <source>
        <dbReference type="ARBA" id="ARBA00006854"/>
    </source>
</evidence>
<dbReference type="Gene3D" id="1.25.10.10">
    <property type="entry name" value="Leucine-rich Repeat Variant"/>
    <property type="match status" value="1"/>
</dbReference>
<reference evidence="4 5" key="1">
    <citation type="submission" date="2016-07" db="EMBL/GenBank/DDBJ databases">
        <title>Pervasive Adenine N6-methylation of Active Genes in Fungi.</title>
        <authorList>
            <consortium name="DOE Joint Genome Institute"/>
            <person name="Mondo S.J."/>
            <person name="Dannebaum R.O."/>
            <person name="Kuo R.C."/>
            <person name="Labutti K."/>
            <person name="Haridas S."/>
            <person name="Kuo A."/>
            <person name="Salamov A."/>
            <person name="Ahrendt S.R."/>
            <person name="Lipzen A."/>
            <person name="Sullivan W."/>
            <person name="Andreopoulos W.B."/>
            <person name="Clum A."/>
            <person name="Lindquist E."/>
            <person name="Daum C."/>
            <person name="Ramamoorthy G.K."/>
            <person name="Gryganskyi A."/>
            <person name="Culley D."/>
            <person name="Magnuson J.K."/>
            <person name="James T.Y."/>
            <person name="O'Malley M.A."/>
            <person name="Stajich J.E."/>
            <person name="Spatafora J.W."/>
            <person name="Visel A."/>
            <person name="Grigoriev I.V."/>
        </authorList>
    </citation>
    <scope>NUCLEOTIDE SEQUENCE [LARGE SCALE GENOMIC DNA]</scope>
    <source>
        <strain evidence="4 5">PL171</strain>
    </source>
</reference>
<sequence length="319" mass="34343">MDIVSAPPNKKPAPAGSVGLDADPFPDPFDSQGSAGTPVEIRTLHEMREAGENRRITEEAEFLAQGLDASQPLTLRQYSALDLLRKLSKPAQRRKLASNNSLALLLGALSTDSDPIIVLCFLLTVHAILADPDIQHVAVESLAIDKHLFQSHLTATLSNTTPISAPIAADSKQARVILSDLHTLADSLSIPPDMLSARLLWITNVHKLALLAPATVACAMDTTQVSALIQSTLAHGLNVTDWTSGAYLEHIVGLLDQLSFESTAVAKAFSRESDGIVALAQFAERAHQVLACKVSGNKRQRECTVVSGIQMRQSWRRPC</sequence>
<organism evidence="4 5">
    <name type="scientific">Catenaria anguillulae PL171</name>
    <dbReference type="NCBI Taxonomy" id="765915"/>
    <lineage>
        <taxon>Eukaryota</taxon>
        <taxon>Fungi</taxon>
        <taxon>Fungi incertae sedis</taxon>
        <taxon>Blastocladiomycota</taxon>
        <taxon>Blastocladiomycetes</taxon>
        <taxon>Blastocladiales</taxon>
        <taxon>Catenariaceae</taxon>
        <taxon>Catenaria</taxon>
    </lineage>
</organism>
<evidence type="ECO:0000313" key="4">
    <source>
        <dbReference type="EMBL" id="ORZ38759.1"/>
    </source>
</evidence>
<dbReference type="Pfam" id="PF07814">
    <property type="entry name" value="WAPL"/>
    <property type="match status" value="1"/>
</dbReference>
<accession>A0A1Y2HW63</accession>
<feature type="domain" description="Wings apart-like protein C-terminal" evidence="3">
    <location>
        <begin position="41"/>
        <end position="127"/>
    </location>
</feature>
<keyword evidence="5" id="KW-1185">Reference proteome</keyword>